<accession>A0A099YA76</accession>
<dbReference type="Proteomes" id="UP000030001">
    <property type="component" value="Unassembled WGS sequence"/>
</dbReference>
<evidence type="ECO:0000256" key="5">
    <source>
        <dbReference type="ARBA" id="ARBA00022764"/>
    </source>
</evidence>
<comment type="caution">
    <text evidence="6">The sequence shown here is derived from an EMBL/GenBank/DDBJ whole genome shotgun (WGS) entry which is preliminary data.</text>
</comment>
<dbReference type="EMBL" id="JROC01000026">
    <property type="protein sequence ID" value="KGL67209.1"/>
    <property type="molecule type" value="Genomic_DNA"/>
</dbReference>
<organism evidence="6 7">
    <name type="scientific">Limosilactobacillus mucosae</name>
    <name type="common">Lactobacillus mucosae</name>
    <dbReference type="NCBI Taxonomy" id="97478"/>
    <lineage>
        <taxon>Bacteria</taxon>
        <taxon>Bacillati</taxon>
        <taxon>Bacillota</taxon>
        <taxon>Bacilli</taxon>
        <taxon>Lactobacillales</taxon>
        <taxon>Lactobacillaceae</taxon>
        <taxon>Limosilactobacillus</taxon>
    </lineage>
</organism>
<evidence type="ECO:0000313" key="7">
    <source>
        <dbReference type="Proteomes" id="UP000030001"/>
    </source>
</evidence>
<proteinExistence type="inferred from homology"/>
<reference evidence="6 7" key="1">
    <citation type="submission" date="2014-09" db="EMBL/GenBank/DDBJ databases">
        <title>Lactobacillus mucosae CRL573 Genome Sequencing.</title>
        <authorList>
            <person name="Bleckwedel J."/>
            <person name="Teran L.C."/>
            <person name="Bonacina J."/>
            <person name="Saavedra L."/>
            <person name="Mozzi F.B."/>
            <person name="Raya R.R."/>
        </authorList>
    </citation>
    <scope>NUCLEOTIDE SEQUENCE [LARGE SCALE GENOMIC DNA]</scope>
    <source>
        <strain evidence="6 7">CRL573</strain>
    </source>
</reference>
<dbReference type="InterPro" id="IPR050490">
    <property type="entry name" value="Bact_solute-bd_prot1"/>
</dbReference>
<name>A0A099YA76_LIMMU</name>
<dbReference type="PANTHER" id="PTHR43649">
    <property type="entry name" value="ARABINOSE-BINDING PROTEIN-RELATED"/>
    <property type="match status" value="1"/>
</dbReference>
<dbReference type="InterPro" id="IPR006061">
    <property type="entry name" value="SBP_1_CS"/>
</dbReference>
<evidence type="ECO:0000313" key="6">
    <source>
        <dbReference type="EMBL" id="KGL67209.1"/>
    </source>
</evidence>
<evidence type="ECO:0000256" key="4">
    <source>
        <dbReference type="ARBA" id="ARBA00022729"/>
    </source>
</evidence>
<protein>
    <submittedName>
        <fullName evidence="6">Glycerol-3-phosphate ABC transporter substrate-binding protein</fullName>
    </submittedName>
</protein>
<dbReference type="GO" id="GO:0030313">
    <property type="term" value="C:cell envelope"/>
    <property type="evidence" value="ECO:0007669"/>
    <property type="project" value="UniProtKB-SubCell"/>
</dbReference>
<dbReference type="InterPro" id="IPR006059">
    <property type="entry name" value="SBP"/>
</dbReference>
<keyword evidence="3" id="KW-0813">Transport</keyword>
<comment type="similarity">
    <text evidence="2">Belongs to the bacterial solute-binding protein 1 family.</text>
</comment>
<dbReference type="CDD" id="cd14748">
    <property type="entry name" value="PBP2_UgpB"/>
    <property type="match status" value="1"/>
</dbReference>
<dbReference type="Gene3D" id="3.40.190.10">
    <property type="entry name" value="Periplasmic binding protein-like II"/>
    <property type="match status" value="2"/>
</dbReference>
<keyword evidence="5" id="KW-0574">Periplasm</keyword>
<dbReference type="PROSITE" id="PS01037">
    <property type="entry name" value="SBP_BACTERIAL_1"/>
    <property type="match status" value="1"/>
</dbReference>
<dbReference type="SUPFAM" id="SSF53850">
    <property type="entry name" value="Periplasmic binding protein-like II"/>
    <property type="match status" value="1"/>
</dbReference>
<dbReference type="PANTHER" id="PTHR43649:SF31">
    <property type="entry name" value="SN-GLYCEROL-3-PHOSPHATE-BINDING PERIPLASMIC PROTEIN UGPB"/>
    <property type="match status" value="1"/>
</dbReference>
<evidence type="ECO:0000256" key="3">
    <source>
        <dbReference type="ARBA" id="ARBA00022448"/>
    </source>
</evidence>
<evidence type="ECO:0000256" key="1">
    <source>
        <dbReference type="ARBA" id="ARBA00004196"/>
    </source>
</evidence>
<sequence length="449" mass="50010">MKQQAVKFFSRLLLAFSCLFLFATTFSRPVHAAERTKIVFWHEMTGPAKEQLVKFCNEFNKSQDKYTVVPEFEGDYNQVVQKVLNTHGTNTSPALFQSMDISTAQMHYSNYTTPVQKFIDEDHYDMSKISPMARAFYSKDGKQISMPFNSSQPVLYYNATLLKKLGVAAPPKDPSYSDLTKTAEAIYEKSHHKVHGMSVEIYGWFFEQFLANANVCIANNNDGHSGVPTKVSFNNSAAIKTMQWLQKNIKSGAFMNYGAGSNAQTNEQAAFLSGKLGMFLQSSGSITQLTTGTKDKIGVCYYPHMDGQKANGVAIGGASLWISNDKSAKVQRGAWEFIKYLMTAKSQARWQAATGYLALNRDSQKEPVLKKLYKKNPAAKVASEQLQRTKPNKANSGIFMQNLVQARLLEQTAMEQIYGGADVKTALNNAQKSMNSYIQQSNQANGFGK</sequence>
<gene>
    <name evidence="6" type="ORF">LX03_02630</name>
</gene>
<comment type="subcellular location">
    <subcellularLocation>
        <location evidence="1">Cell envelope</location>
    </subcellularLocation>
</comment>
<keyword evidence="4" id="KW-0732">Signal</keyword>
<dbReference type="AlphaFoldDB" id="A0A099YA76"/>
<dbReference type="GO" id="GO:0055085">
    <property type="term" value="P:transmembrane transport"/>
    <property type="evidence" value="ECO:0007669"/>
    <property type="project" value="InterPro"/>
</dbReference>
<evidence type="ECO:0000256" key="2">
    <source>
        <dbReference type="ARBA" id="ARBA00008520"/>
    </source>
</evidence>
<dbReference type="Pfam" id="PF13416">
    <property type="entry name" value="SBP_bac_8"/>
    <property type="match status" value="1"/>
</dbReference>